<feature type="region of interest" description="Disordered" evidence="6">
    <location>
        <begin position="139"/>
        <end position="169"/>
    </location>
</feature>
<keyword evidence="7" id="KW-0472">Membrane</keyword>
<dbReference type="GO" id="GO:0005634">
    <property type="term" value="C:nucleus"/>
    <property type="evidence" value="ECO:0007669"/>
    <property type="project" value="UniProtKB-SubCell"/>
</dbReference>
<dbReference type="InterPro" id="IPR001138">
    <property type="entry name" value="Zn2Cys6_DnaBD"/>
</dbReference>
<keyword evidence="7" id="KW-0812">Transmembrane</keyword>
<feature type="region of interest" description="Disordered" evidence="6">
    <location>
        <begin position="1"/>
        <end position="76"/>
    </location>
</feature>
<dbReference type="PROSITE" id="PS50048">
    <property type="entry name" value="ZN2_CY6_FUNGAL_2"/>
    <property type="match status" value="1"/>
</dbReference>
<feature type="region of interest" description="Disordered" evidence="6">
    <location>
        <begin position="231"/>
        <end position="299"/>
    </location>
</feature>
<dbReference type="EMBL" id="LK056692">
    <property type="protein sequence ID" value="CDU26123.1"/>
    <property type="molecule type" value="Genomic_DNA"/>
</dbReference>
<evidence type="ECO:0000256" key="4">
    <source>
        <dbReference type="ARBA" id="ARBA00023163"/>
    </source>
</evidence>
<feature type="transmembrane region" description="Helical" evidence="7">
    <location>
        <begin position="773"/>
        <end position="795"/>
    </location>
</feature>
<dbReference type="GO" id="GO:0008270">
    <property type="term" value="F:zinc ion binding"/>
    <property type="evidence" value="ECO:0007669"/>
    <property type="project" value="InterPro"/>
</dbReference>
<dbReference type="AlphaFoldDB" id="A0A127ZKL6"/>
<dbReference type="InterPro" id="IPR050815">
    <property type="entry name" value="TF_fung"/>
</dbReference>
<keyword evidence="4" id="KW-0804">Transcription</keyword>
<reference evidence="9" key="1">
    <citation type="submission" date="2014-06" db="EMBL/GenBank/DDBJ databases">
        <authorList>
            <person name="Ju J."/>
            <person name="Zhang J."/>
        </authorList>
    </citation>
    <scope>NUCLEOTIDE SEQUENCE</scope>
    <source>
        <strain evidence="9">SscI8</strain>
    </source>
</reference>
<dbReference type="CDD" id="cd00067">
    <property type="entry name" value="GAL4"/>
    <property type="match status" value="1"/>
</dbReference>
<dbReference type="Pfam" id="PF00172">
    <property type="entry name" value="Zn_clus"/>
    <property type="match status" value="1"/>
</dbReference>
<dbReference type="InterPro" id="IPR036864">
    <property type="entry name" value="Zn2-C6_fun-type_DNA-bd_sf"/>
</dbReference>
<feature type="compositionally biased region" description="Polar residues" evidence="6">
    <location>
        <begin position="260"/>
        <end position="277"/>
    </location>
</feature>
<evidence type="ECO:0000313" key="9">
    <source>
        <dbReference type="EMBL" id="CDU26123.1"/>
    </source>
</evidence>
<accession>A0A127ZKL6</accession>
<sequence>MPDQDGTSPAGRSKPVSSSQPHPADATLPTSDSLNAHQQRDSGALHPTTPHDSTEIHDDVSEAIPKGGKFKPSDTLRRSQACLACRKRKLRCDAKKPTCTRCEKAWLAYHPAADASGSSTVGPPPCEYDTSLLAKIFKTSSPDEGPHASTSHAAASRSRGAVEEAQSELLEENEQLRAQVSFLQGKLRHVDSVVGTTESRDSSAAERRSESQRAASSTNITSKFSVHILAGETRSDAPPHKRLKPSNNSDLGSDGKRLSLDTSALVSRPTGASRNKPSSSASSQHFQARTADSIVPSRVSEATPSISKWMILSGPGPTPTSWAALIHYGSNPSPRSPRIPLAPSKNISPPLPGRQVLDRLIGACCHDSWLFSAINSHALVDVAVLLETRPNVEVDHLIAQALMLACVATGLPLLGSASSKGARSSSIFTSIDDLLRAHVQPNLASLDSPAWTSTVTRLYTDVARELLNQAQEKSAGFLKPATLIVRILLVESSLAQSTTCSAQADLASAASDSRLLHLHSAVSGAHPRLSAGQARSSRLARALRGLMQSNEEVFAFWSLFLQDCFQSRLALLPVTIERQNIRIGFPRMAEGDASSSIRRVLDEVEAHLLRRRGLPLLEALDNAMSLLVKTSLVLDECCEYNLAARQQKASLDTSSSSREHRDKAFIAAHESIRNSRMMLTQYDDRTLARSEKMSGSGTSSGSRPREGLVQTLLVQDKLRFAAELTHHIAVLSLFETEIDVATPPAQAGGEARGMISNAAVWLSRLTGMALQDVALLIGLPAFCSSALLIAARWLLYLQGADTQRYRADISTLVLALSKRGDWYSRDDTYAKAIVALKREAEFYGRICISPFTWPIEAISEFIPQAAQDTSGGRGKQRGLTTPPVEPGFVSIATLAASVDDAAVIELANGVP</sequence>
<feature type="domain" description="Zn(2)-C6 fungal-type" evidence="8">
    <location>
        <begin position="81"/>
        <end position="128"/>
    </location>
</feature>
<dbReference type="PANTHER" id="PTHR47338:SF20">
    <property type="entry name" value="ZN(II)2CYS6 TRANSCRIPTION FACTOR (EUROFUNG)"/>
    <property type="match status" value="1"/>
</dbReference>
<dbReference type="GO" id="GO:0000981">
    <property type="term" value="F:DNA-binding transcription factor activity, RNA polymerase II-specific"/>
    <property type="evidence" value="ECO:0007669"/>
    <property type="project" value="InterPro"/>
</dbReference>
<keyword evidence="3" id="KW-0805">Transcription regulation</keyword>
<proteinExistence type="predicted"/>
<keyword evidence="7" id="KW-1133">Transmembrane helix</keyword>
<organism evidence="9">
    <name type="scientific">Sporisorium scitamineum</name>
    <dbReference type="NCBI Taxonomy" id="49012"/>
    <lineage>
        <taxon>Eukaryota</taxon>
        <taxon>Fungi</taxon>
        <taxon>Dikarya</taxon>
        <taxon>Basidiomycota</taxon>
        <taxon>Ustilaginomycotina</taxon>
        <taxon>Ustilaginomycetes</taxon>
        <taxon>Ustilaginales</taxon>
        <taxon>Ustilaginaceae</taxon>
        <taxon>Sporisorium</taxon>
    </lineage>
</organism>
<protein>
    <recommendedName>
        <fullName evidence="8">Zn(2)-C6 fungal-type domain-containing protein</fullName>
    </recommendedName>
</protein>
<feature type="compositionally biased region" description="Basic and acidic residues" evidence="6">
    <location>
        <begin position="198"/>
        <end position="211"/>
    </location>
</feature>
<evidence type="ECO:0000256" key="7">
    <source>
        <dbReference type="SAM" id="Phobius"/>
    </source>
</evidence>
<dbReference type="PANTHER" id="PTHR47338">
    <property type="entry name" value="ZN(II)2CYS6 TRANSCRIPTION FACTOR (EUROFUNG)-RELATED"/>
    <property type="match status" value="1"/>
</dbReference>
<keyword evidence="2" id="KW-0479">Metal-binding</keyword>
<dbReference type="Gene3D" id="4.10.240.10">
    <property type="entry name" value="Zn(2)-C6 fungal-type DNA-binding domain"/>
    <property type="match status" value="1"/>
</dbReference>
<name>A0A127ZKL6_9BASI</name>
<evidence type="ECO:0000256" key="6">
    <source>
        <dbReference type="SAM" id="MobiDB-lite"/>
    </source>
</evidence>
<feature type="compositionally biased region" description="Low complexity" evidence="6">
    <location>
        <begin position="147"/>
        <end position="164"/>
    </location>
</feature>
<evidence type="ECO:0000256" key="2">
    <source>
        <dbReference type="ARBA" id="ARBA00022723"/>
    </source>
</evidence>
<dbReference type="SMART" id="SM00066">
    <property type="entry name" value="GAL4"/>
    <property type="match status" value="1"/>
</dbReference>
<keyword evidence="5" id="KW-0539">Nucleus</keyword>
<dbReference type="SUPFAM" id="SSF57701">
    <property type="entry name" value="Zn2/Cys6 DNA-binding domain"/>
    <property type="match status" value="1"/>
</dbReference>
<evidence type="ECO:0000256" key="3">
    <source>
        <dbReference type="ARBA" id="ARBA00023015"/>
    </source>
</evidence>
<comment type="subcellular location">
    <subcellularLocation>
        <location evidence="1">Nucleus</location>
    </subcellularLocation>
</comment>
<gene>
    <name evidence="9" type="ORF">SPSC_06290</name>
</gene>
<feature type="region of interest" description="Disordered" evidence="6">
    <location>
        <begin position="194"/>
        <end position="219"/>
    </location>
</feature>
<evidence type="ECO:0000256" key="1">
    <source>
        <dbReference type="ARBA" id="ARBA00004123"/>
    </source>
</evidence>
<evidence type="ECO:0000256" key="5">
    <source>
        <dbReference type="ARBA" id="ARBA00023242"/>
    </source>
</evidence>
<dbReference type="OrthoDB" id="39175at2759"/>
<evidence type="ECO:0000259" key="8">
    <source>
        <dbReference type="PROSITE" id="PS50048"/>
    </source>
</evidence>
<feature type="compositionally biased region" description="Polar residues" evidence="6">
    <location>
        <begin position="28"/>
        <end position="37"/>
    </location>
</feature>